<accession>A0A6M2DEC8</accession>
<dbReference type="GO" id="GO:0003730">
    <property type="term" value="F:mRNA 3'-UTR binding"/>
    <property type="evidence" value="ECO:0007669"/>
    <property type="project" value="TreeGrafter"/>
</dbReference>
<reference evidence="3" key="1">
    <citation type="submission" date="2020-03" db="EMBL/GenBank/DDBJ databases">
        <title>Transcriptomic Profiling of the Digestive Tract of the Rat Flea, Xenopsylla cheopis, Following Blood Feeding and Infection with Yersinia pestis.</title>
        <authorList>
            <person name="Bland D.M."/>
            <person name="Martens C.A."/>
            <person name="Virtaneva K."/>
            <person name="Kanakabandi K."/>
            <person name="Long D."/>
            <person name="Rosenke R."/>
            <person name="Saturday G.A."/>
            <person name="Hoyt F.H."/>
            <person name="Bruno D.P."/>
            <person name="Ribeiro J.M.C."/>
            <person name="Hinnebusch J."/>
        </authorList>
    </citation>
    <scope>NUCLEOTIDE SEQUENCE</scope>
</reference>
<name>A0A6M2DEC8_XENCH</name>
<dbReference type="InterPro" id="IPR002885">
    <property type="entry name" value="PPR_rpt"/>
</dbReference>
<evidence type="ECO:0000256" key="2">
    <source>
        <dbReference type="SAM" id="MobiDB-lite"/>
    </source>
</evidence>
<dbReference type="InterPro" id="IPR033490">
    <property type="entry name" value="LRP130"/>
</dbReference>
<protein>
    <submittedName>
        <fullName evidence="3">Putative bicoid mrna stability factor</fullName>
    </submittedName>
</protein>
<dbReference type="EMBL" id="GIIL01000927">
    <property type="protein sequence ID" value="NOV44653.1"/>
    <property type="molecule type" value="Transcribed_RNA"/>
</dbReference>
<feature type="repeat" description="PPR" evidence="1">
    <location>
        <begin position="139"/>
        <end position="173"/>
    </location>
</feature>
<feature type="repeat" description="PPR" evidence="1">
    <location>
        <begin position="963"/>
        <end position="997"/>
    </location>
</feature>
<evidence type="ECO:0000256" key="1">
    <source>
        <dbReference type="PROSITE-ProRule" id="PRU00708"/>
    </source>
</evidence>
<dbReference type="PROSITE" id="PS51375">
    <property type="entry name" value="PPR"/>
    <property type="match status" value="4"/>
</dbReference>
<dbReference type="PANTHER" id="PTHR46669">
    <property type="entry name" value="LEUCINE-RICH PPR MOTIF-CONTAINING PROTEIN, MITOCHONDRIAL"/>
    <property type="match status" value="1"/>
</dbReference>
<feature type="repeat" description="PPR" evidence="1">
    <location>
        <begin position="209"/>
        <end position="243"/>
    </location>
</feature>
<dbReference type="GO" id="GO:0070129">
    <property type="term" value="P:regulation of mitochondrial translation"/>
    <property type="evidence" value="ECO:0007669"/>
    <property type="project" value="TreeGrafter"/>
</dbReference>
<dbReference type="PANTHER" id="PTHR46669:SF1">
    <property type="entry name" value="LEUCINE-RICH PPR MOTIF-CONTAINING PROTEIN, MITOCHONDRIAL"/>
    <property type="match status" value="1"/>
</dbReference>
<sequence>MSSILRTSKFVRYFAGFARNLTINVKDINSTAIQHNHYLCSNSAYGFSTSIASFKPNEANLDRSLQRIDQDVRRSGRISKRDIEEILEEIRHNRSANSSQSLLVIRCCGNLVPEEQPEVRTRLVKEIWSTLENLNVQMDVSHYNALLRVYLENEHKFLPTEFLADMESKGIEPNRVTYQRLILQYCQEGDIEGATRILEFMREKQLPVNENVFNALIVGHSQVGDMESAKDILSVMGQAGLEPSADTYTALMCGYAKKGDIEAIHSLIETCENKEIHLLDKDFMDIIYTLAVNGHKDNIDSILKCVKKSFGYNHDAINVILRLINKGHEDVGLTIMKTMVLPEKVDESSTNNLGSFFIRQLIKANRPFEYVMKIVRQLEDEGINKKAFTVAIENAFLHGNMDTIVGILNEMKKTGEPIRHHYLWPLICRMGRTKDDEKIIDVLKLYMQFDLIPNGETLRDYVYDNLQEKNPHLALQLIRSAGLSEALCASTLVMNLLTKFKIKEAADVAASYKAYYSPYMIKRLLNSSLVKTGDIDSYINIVHVINGNMERREVVTGALKSEEDVDEVASNKDQQSLDKDFSTGTILVDLTYMSPKLWKSLLEPVLKGLIEKGLGITNRHAELIQEKLVDSITPELSELLSTLSSGELDPLPLNQQNRNKITTNDQIQLEGLIKALEKKGEQPNGLKRQLITVYCRNREIEKLEALMEKLKNENFSFSSGANAQILELYVHFEKLDKAMDMYKEIQGTPDFAIDDFKILRLVDLLVKKDRFDEAVKILDKQPSQRKLEDRSFAYNSICWRLLNHLAETKNVENLKLIFDKLVANNFIEINNVLLGPLIKVHLLRDDLDSAMKEFESCCVQHHVTPWKTELTCMLIQKEDATNLQKLTDLSTKVHGEVNSLYDLVFAFVECGRVRQARKILETPGLRSRPHRINSACERYLQEGMATPLEGLIEATKDLSYIDQTDIYYNLLSHYCNANETEKALGLWTKMQEEDLAPTKEFLTKLGTYLQCKELPVPFVIPESTIKKASFKGAENESSDTFSVRDFHKALRLGNVDNALEIRKQLGKQRPFSINENSLLIEALLKHDRFKETIDILFELLDKGVHPLPRIFRFCLNKLAVKGDFKTLEKIGDAINEDVKKAISFDNRFCHAYICAGKSDEFLDKLYKLILKAQDDELNHLERSFPRGGASGILENVPELLNKYEQIANEYARRGIIGPLNVLWMHHFINENHEAAGEIWSKHLCKSQRVLFQRILDTASKTNNIGLVERLENKIRETNPQEPVLGKIFSCKLDILTAQEKYNEALEYLRTALDDVCLEHFNRSSLTRLSNGAQSKNIPFPYNIPKRKAKNSTTSSSDDEGEPETGKQN</sequence>
<dbReference type="InterPro" id="IPR011990">
    <property type="entry name" value="TPR-like_helical_dom_sf"/>
</dbReference>
<dbReference type="NCBIfam" id="TIGR00756">
    <property type="entry name" value="PPR"/>
    <property type="match status" value="1"/>
</dbReference>
<dbReference type="Pfam" id="PF01535">
    <property type="entry name" value="PPR"/>
    <property type="match status" value="1"/>
</dbReference>
<feature type="region of interest" description="Disordered" evidence="2">
    <location>
        <begin position="1336"/>
        <end position="1368"/>
    </location>
</feature>
<organism evidence="3">
    <name type="scientific">Xenopsylla cheopis</name>
    <name type="common">Oriental rat flea</name>
    <name type="synonym">Pulex cheopis</name>
    <dbReference type="NCBI Taxonomy" id="163159"/>
    <lineage>
        <taxon>Eukaryota</taxon>
        <taxon>Metazoa</taxon>
        <taxon>Ecdysozoa</taxon>
        <taxon>Arthropoda</taxon>
        <taxon>Hexapoda</taxon>
        <taxon>Insecta</taxon>
        <taxon>Pterygota</taxon>
        <taxon>Neoptera</taxon>
        <taxon>Endopterygota</taxon>
        <taxon>Siphonaptera</taxon>
        <taxon>Pulicidae</taxon>
        <taxon>Xenopsyllinae</taxon>
        <taxon>Xenopsylla</taxon>
    </lineage>
</organism>
<dbReference type="Pfam" id="PF13812">
    <property type="entry name" value="PPR_3"/>
    <property type="match status" value="1"/>
</dbReference>
<dbReference type="GO" id="GO:0005634">
    <property type="term" value="C:nucleus"/>
    <property type="evidence" value="ECO:0007669"/>
    <property type="project" value="TreeGrafter"/>
</dbReference>
<proteinExistence type="predicted"/>
<dbReference type="GO" id="GO:0005739">
    <property type="term" value="C:mitochondrion"/>
    <property type="evidence" value="ECO:0007669"/>
    <property type="project" value="TreeGrafter"/>
</dbReference>
<dbReference type="Gene3D" id="1.25.40.10">
    <property type="entry name" value="Tetratricopeptide repeat domain"/>
    <property type="match status" value="3"/>
</dbReference>
<evidence type="ECO:0000313" key="3">
    <source>
        <dbReference type="EMBL" id="NOV44653.1"/>
    </source>
</evidence>
<dbReference type="Pfam" id="PF13041">
    <property type="entry name" value="PPR_2"/>
    <property type="match status" value="1"/>
</dbReference>
<feature type="repeat" description="PPR" evidence="1">
    <location>
        <begin position="174"/>
        <end position="208"/>
    </location>
</feature>